<accession>A0A7W9BBI6</accession>
<sequence length="309" mass="33983">MRHMQRSGGVRLDQIEAFVAVAEQGGFAAAGRLLGRDASAVSRRIDALETRLGVKLLSRTTRLVALTEAGALYLDRVRTGLSALAVAESEAMEGAVVPRGLIRISTSLTFARLWVIPWLPGFLERHPLVEVELNHGDQFADLVAGGFDLAIRIGELPDSSLIARHLASFETVLCAAPGYLAEHGAPRRPEDLPSHRCLGLTQPHLWPEWRMRRGVERRSVRVQGQLRFDDGGAMVQAAVDGGGIVLASEWSSCRELADGRLVRVLPDWRYDREGAVQIVRPPGGLLPARTRLFMDRVVQEFTPSPPWAR</sequence>
<evidence type="ECO:0000313" key="6">
    <source>
        <dbReference type="EMBL" id="MBB5714136.1"/>
    </source>
</evidence>
<evidence type="ECO:0000256" key="1">
    <source>
        <dbReference type="ARBA" id="ARBA00009437"/>
    </source>
</evidence>
<keyword evidence="7" id="KW-1185">Reference proteome</keyword>
<dbReference type="GO" id="GO:0043565">
    <property type="term" value="F:sequence-specific DNA binding"/>
    <property type="evidence" value="ECO:0007669"/>
    <property type="project" value="TreeGrafter"/>
</dbReference>
<dbReference type="PANTHER" id="PTHR30537:SF5">
    <property type="entry name" value="HTH-TYPE TRANSCRIPTIONAL ACTIVATOR TTDR-RELATED"/>
    <property type="match status" value="1"/>
</dbReference>
<keyword evidence="4" id="KW-0804">Transcription</keyword>
<dbReference type="InterPro" id="IPR058163">
    <property type="entry name" value="LysR-type_TF_proteobact-type"/>
</dbReference>
<reference evidence="6 7" key="1">
    <citation type="submission" date="2020-08" db="EMBL/GenBank/DDBJ databases">
        <title>Genomic Encyclopedia of Type Strains, Phase IV (KMG-IV): sequencing the most valuable type-strain genomes for metagenomic binning, comparative biology and taxonomic classification.</title>
        <authorList>
            <person name="Goeker M."/>
        </authorList>
    </citation>
    <scope>NUCLEOTIDE SEQUENCE [LARGE SCALE GENOMIC DNA]</scope>
    <source>
        <strain evidence="6 7">DSM 100044</strain>
    </source>
</reference>
<dbReference type="PANTHER" id="PTHR30537">
    <property type="entry name" value="HTH-TYPE TRANSCRIPTIONAL REGULATOR"/>
    <property type="match status" value="1"/>
</dbReference>
<dbReference type="FunFam" id="1.10.10.10:FF:000001">
    <property type="entry name" value="LysR family transcriptional regulator"/>
    <property type="match status" value="1"/>
</dbReference>
<name>A0A7W9BBI6_9SPHN</name>
<evidence type="ECO:0000256" key="2">
    <source>
        <dbReference type="ARBA" id="ARBA00023015"/>
    </source>
</evidence>
<dbReference type="GO" id="GO:0006351">
    <property type="term" value="P:DNA-templated transcription"/>
    <property type="evidence" value="ECO:0007669"/>
    <property type="project" value="TreeGrafter"/>
</dbReference>
<dbReference type="InterPro" id="IPR005119">
    <property type="entry name" value="LysR_subst-bd"/>
</dbReference>
<dbReference type="RefSeq" id="WP_184055158.1">
    <property type="nucleotide sequence ID" value="NZ_JACIJK010000002.1"/>
</dbReference>
<dbReference type="AlphaFoldDB" id="A0A7W9BBI6"/>
<gene>
    <name evidence="6" type="ORF">FHS94_000959</name>
</gene>
<dbReference type="FunFam" id="3.40.190.290:FF:000001">
    <property type="entry name" value="Transcriptional regulator, LysR family"/>
    <property type="match status" value="1"/>
</dbReference>
<proteinExistence type="inferred from homology"/>
<keyword evidence="2" id="KW-0805">Transcription regulation</keyword>
<dbReference type="EMBL" id="JACIJK010000002">
    <property type="protein sequence ID" value="MBB5714136.1"/>
    <property type="molecule type" value="Genomic_DNA"/>
</dbReference>
<dbReference type="InterPro" id="IPR036388">
    <property type="entry name" value="WH-like_DNA-bd_sf"/>
</dbReference>
<comment type="similarity">
    <text evidence="1">Belongs to the LysR transcriptional regulatory family.</text>
</comment>
<evidence type="ECO:0000256" key="4">
    <source>
        <dbReference type="ARBA" id="ARBA00023163"/>
    </source>
</evidence>
<dbReference type="GO" id="GO:0003700">
    <property type="term" value="F:DNA-binding transcription factor activity"/>
    <property type="evidence" value="ECO:0007669"/>
    <property type="project" value="InterPro"/>
</dbReference>
<dbReference type="SUPFAM" id="SSF53850">
    <property type="entry name" value="Periplasmic binding protein-like II"/>
    <property type="match status" value="1"/>
</dbReference>
<dbReference type="PROSITE" id="PS50931">
    <property type="entry name" value="HTH_LYSR"/>
    <property type="match status" value="1"/>
</dbReference>
<dbReference type="Gene3D" id="3.40.190.290">
    <property type="match status" value="1"/>
</dbReference>
<dbReference type="InterPro" id="IPR000847">
    <property type="entry name" value="LysR_HTH_N"/>
</dbReference>
<dbReference type="SUPFAM" id="SSF46785">
    <property type="entry name" value="Winged helix' DNA-binding domain"/>
    <property type="match status" value="1"/>
</dbReference>
<dbReference type="Gene3D" id="1.10.10.10">
    <property type="entry name" value="Winged helix-like DNA-binding domain superfamily/Winged helix DNA-binding domain"/>
    <property type="match status" value="1"/>
</dbReference>
<evidence type="ECO:0000256" key="3">
    <source>
        <dbReference type="ARBA" id="ARBA00023125"/>
    </source>
</evidence>
<dbReference type="Pfam" id="PF00126">
    <property type="entry name" value="HTH_1"/>
    <property type="match status" value="1"/>
</dbReference>
<feature type="domain" description="HTH lysR-type" evidence="5">
    <location>
        <begin position="10"/>
        <end position="67"/>
    </location>
</feature>
<dbReference type="Pfam" id="PF03466">
    <property type="entry name" value="LysR_substrate"/>
    <property type="match status" value="1"/>
</dbReference>
<evidence type="ECO:0000259" key="5">
    <source>
        <dbReference type="PROSITE" id="PS50931"/>
    </source>
</evidence>
<protein>
    <submittedName>
        <fullName evidence="6">DNA-binding transcriptional LysR family regulator</fullName>
    </submittedName>
</protein>
<dbReference type="CDD" id="cd08422">
    <property type="entry name" value="PBP2_CrgA_like"/>
    <property type="match status" value="1"/>
</dbReference>
<dbReference type="InterPro" id="IPR036390">
    <property type="entry name" value="WH_DNA-bd_sf"/>
</dbReference>
<dbReference type="Proteomes" id="UP000546200">
    <property type="component" value="Unassembled WGS sequence"/>
</dbReference>
<evidence type="ECO:0000313" key="7">
    <source>
        <dbReference type="Proteomes" id="UP000546200"/>
    </source>
</evidence>
<keyword evidence="3 6" id="KW-0238">DNA-binding</keyword>
<comment type="caution">
    <text evidence="6">The sequence shown here is derived from an EMBL/GenBank/DDBJ whole genome shotgun (WGS) entry which is preliminary data.</text>
</comment>
<organism evidence="6 7">
    <name type="scientific">Sphingomonas aerophila</name>
    <dbReference type="NCBI Taxonomy" id="1344948"/>
    <lineage>
        <taxon>Bacteria</taxon>
        <taxon>Pseudomonadati</taxon>
        <taxon>Pseudomonadota</taxon>
        <taxon>Alphaproteobacteria</taxon>
        <taxon>Sphingomonadales</taxon>
        <taxon>Sphingomonadaceae</taxon>
        <taxon>Sphingomonas</taxon>
    </lineage>
</organism>